<dbReference type="Pfam" id="PF13581">
    <property type="entry name" value="HATPase_c_2"/>
    <property type="match status" value="1"/>
</dbReference>
<feature type="domain" description="Histidine kinase/HSP90-like ATPase" evidence="2">
    <location>
        <begin position="102"/>
        <end position="234"/>
    </location>
</feature>
<dbReference type="SUPFAM" id="SSF55874">
    <property type="entry name" value="ATPase domain of HSP90 chaperone/DNA topoisomerase II/histidine kinase"/>
    <property type="match status" value="1"/>
</dbReference>
<dbReference type="PANTHER" id="PTHR35526">
    <property type="entry name" value="ANTI-SIGMA-F FACTOR RSBW-RELATED"/>
    <property type="match status" value="1"/>
</dbReference>
<keyword evidence="1" id="KW-0808">Transferase</keyword>
<gene>
    <name evidence="3" type="ORF">ATO7_11943</name>
</gene>
<dbReference type="InterPro" id="IPR003594">
    <property type="entry name" value="HATPase_dom"/>
</dbReference>
<keyword evidence="1" id="KW-0418">Kinase</keyword>
<accession>A0A1Y1SCU3</accession>
<evidence type="ECO:0000259" key="2">
    <source>
        <dbReference type="Pfam" id="PF13581"/>
    </source>
</evidence>
<proteinExistence type="predicted"/>
<evidence type="ECO:0000313" key="4">
    <source>
        <dbReference type="Proteomes" id="UP000192342"/>
    </source>
</evidence>
<evidence type="ECO:0000256" key="1">
    <source>
        <dbReference type="ARBA" id="ARBA00022527"/>
    </source>
</evidence>
<dbReference type="STRING" id="1317117.ATO7_11943"/>
<dbReference type="GO" id="GO:0004674">
    <property type="term" value="F:protein serine/threonine kinase activity"/>
    <property type="evidence" value="ECO:0007669"/>
    <property type="project" value="UniProtKB-KW"/>
</dbReference>
<evidence type="ECO:0000313" key="3">
    <source>
        <dbReference type="EMBL" id="ORE86004.1"/>
    </source>
</evidence>
<dbReference type="CDD" id="cd16936">
    <property type="entry name" value="HATPase_RsbW-like"/>
    <property type="match status" value="1"/>
</dbReference>
<organism evidence="3 4">
    <name type="scientific">Oceanococcus atlanticus</name>
    <dbReference type="NCBI Taxonomy" id="1317117"/>
    <lineage>
        <taxon>Bacteria</taxon>
        <taxon>Pseudomonadati</taxon>
        <taxon>Pseudomonadota</taxon>
        <taxon>Gammaproteobacteria</taxon>
        <taxon>Chromatiales</taxon>
        <taxon>Oceanococcaceae</taxon>
        <taxon>Oceanococcus</taxon>
    </lineage>
</organism>
<dbReference type="RefSeq" id="WP_083562033.1">
    <property type="nucleotide sequence ID" value="NZ_AQQV01000003.1"/>
</dbReference>
<dbReference type="EMBL" id="AQQV01000003">
    <property type="protein sequence ID" value="ORE86004.1"/>
    <property type="molecule type" value="Genomic_DNA"/>
</dbReference>
<dbReference type="Gene3D" id="3.30.565.10">
    <property type="entry name" value="Histidine kinase-like ATPase, C-terminal domain"/>
    <property type="match status" value="1"/>
</dbReference>
<dbReference type="PANTHER" id="PTHR35526:SF3">
    <property type="entry name" value="ANTI-SIGMA-F FACTOR RSBW"/>
    <property type="match status" value="1"/>
</dbReference>
<name>A0A1Y1SCU3_9GAMM</name>
<sequence>MKILIVDGTNTAIQRLDQELSHAGHVVSHRGSLKDAADFDLTVAGLAESNQDVVGDLISRVGELDFSVPRNSPFVIQFRDGHYVMTIPNCRGLLGAISRHLVEVCGAYLPASSRDHFNTAVCEALQNALIHGNLEISSELRDQGDWDTYEALIGARLMEPDYAQRSIRVDTHCDTQRLTIQIEDDGPGFDPSNLPDPLEPEALLRASGRGITMIRFAMDEVSWNARGNRIEMTKYYDAA</sequence>
<dbReference type="OrthoDB" id="9811749at2"/>
<dbReference type="InterPro" id="IPR036890">
    <property type="entry name" value="HATPase_C_sf"/>
</dbReference>
<keyword evidence="4" id="KW-1185">Reference proteome</keyword>
<comment type="caution">
    <text evidence="3">The sequence shown here is derived from an EMBL/GenBank/DDBJ whole genome shotgun (WGS) entry which is preliminary data.</text>
</comment>
<keyword evidence="1" id="KW-0723">Serine/threonine-protein kinase</keyword>
<reference evidence="3 4" key="1">
    <citation type="submission" date="2013-04" db="EMBL/GenBank/DDBJ databases">
        <title>Oceanococcus atlanticus 22II-S10r2 Genome Sequencing.</title>
        <authorList>
            <person name="Lai Q."/>
            <person name="Li G."/>
            <person name="Shao Z."/>
        </authorList>
    </citation>
    <scope>NUCLEOTIDE SEQUENCE [LARGE SCALE GENOMIC DNA]</scope>
    <source>
        <strain evidence="3 4">22II-S10r2</strain>
    </source>
</reference>
<dbReference type="AlphaFoldDB" id="A0A1Y1SCU3"/>
<protein>
    <submittedName>
        <fullName evidence="3">Response regulator receiver</fullName>
    </submittedName>
</protein>
<dbReference type="Proteomes" id="UP000192342">
    <property type="component" value="Unassembled WGS sequence"/>
</dbReference>
<dbReference type="InterPro" id="IPR050267">
    <property type="entry name" value="Anti-sigma-factor_SerPK"/>
</dbReference>